<feature type="region of interest" description="Disordered" evidence="1">
    <location>
        <begin position="108"/>
        <end position="173"/>
    </location>
</feature>
<feature type="compositionally biased region" description="Basic residues" evidence="1">
    <location>
        <begin position="109"/>
        <end position="123"/>
    </location>
</feature>
<proteinExistence type="predicted"/>
<dbReference type="InterPro" id="IPR036092">
    <property type="entry name" value="Papo_T_antigensf"/>
</dbReference>
<accession>A0AAN8Z217</accession>
<evidence type="ECO:0000256" key="1">
    <source>
        <dbReference type="SAM" id="MobiDB-lite"/>
    </source>
</evidence>
<dbReference type="SUPFAM" id="SSF161240">
    <property type="entry name" value="T-antigen specific domain-like"/>
    <property type="match status" value="1"/>
</dbReference>
<sequence>MKKLYKKGTVHPTPPLISDQLLAFLPATILTLTTALSPEDRELLAYLISCSGNFSNHKKNTQKPHQPLFNCYCFKCYMTYWVRWDNSPNRQLIHEIIDAYEDGLLSQSKKNRNNSKKERKKQRKFDGSDGLKKTEEMTNKSNSIKEILDVEEEEECSRNDYDEDDYDEDKEEFETGSVRRFVSFIGERFWSVWSP</sequence>
<protein>
    <submittedName>
        <fullName evidence="2">Uncharacterized protein</fullName>
    </submittedName>
</protein>
<dbReference type="Proteomes" id="UP001370490">
    <property type="component" value="Unassembled WGS sequence"/>
</dbReference>
<feature type="compositionally biased region" description="Acidic residues" evidence="1">
    <location>
        <begin position="149"/>
        <end position="173"/>
    </location>
</feature>
<dbReference type="PANTHER" id="PTHR31903">
    <property type="entry name" value="F12F1.11-RELATED"/>
    <property type="match status" value="1"/>
</dbReference>
<comment type="caution">
    <text evidence="2">The sequence shown here is derived from an EMBL/GenBank/DDBJ whole genome shotgun (WGS) entry which is preliminary data.</text>
</comment>
<gene>
    <name evidence="2" type="ORF">RJ641_018574</name>
</gene>
<dbReference type="PANTHER" id="PTHR31903:SF6">
    <property type="entry name" value="F12F1.11-RELATED"/>
    <property type="match status" value="1"/>
</dbReference>
<feature type="compositionally biased region" description="Basic and acidic residues" evidence="1">
    <location>
        <begin position="124"/>
        <end position="138"/>
    </location>
</feature>
<name>A0AAN8Z217_9MAGN</name>
<reference evidence="2 3" key="1">
    <citation type="submission" date="2023-12" db="EMBL/GenBank/DDBJ databases">
        <title>A high-quality genome assembly for Dillenia turbinata (Dilleniales).</title>
        <authorList>
            <person name="Chanderbali A."/>
        </authorList>
    </citation>
    <scope>NUCLEOTIDE SEQUENCE [LARGE SCALE GENOMIC DNA]</scope>
    <source>
        <strain evidence="2">LSX21</strain>
        <tissue evidence="2">Leaf</tissue>
    </source>
</reference>
<keyword evidence="3" id="KW-1185">Reference proteome</keyword>
<evidence type="ECO:0000313" key="2">
    <source>
        <dbReference type="EMBL" id="KAK6917823.1"/>
    </source>
</evidence>
<dbReference type="EMBL" id="JBAMMX010000023">
    <property type="protein sequence ID" value="KAK6917823.1"/>
    <property type="molecule type" value="Genomic_DNA"/>
</dbReference>
<dbReference type="AlphaFoldDB" id="A0AAN8Z217"/>
<evidence type="ECO:0000313" key="3">
    <source>
        <dbReference type="Proteomes" id="UP001370490"/>
    </source>
</evidence>
<organism evidence="2 3">
    <name type="scientific">Dillenia turbinata</name>
    <dbReference type="NCBI Taxonomy" id="194707"/>
    <lineage>
        <taxon>Eukaryota</taxon>
        <taxon>Viridiplantae</taxon>
        <taxon>Streptophyta</taxon>
        <taxon>Embryophyta</taxon>
        <taxon>Tracheophyta</taxon>
        <taxon>Spermatophyta</taxon>
        <taxon>Magnoliopsida</taxon>
        <taxon>eudicotyledons</taxon>
        <taxon>Gunneridae</taxon>
        <taxon>Pentapetalae</taxon>
        <taxon>Dilleniales</taxon>
        <taxon>Dilleniaceae</taxon>
        <taxon>Dillenia</taxon>
    </lineage>
</organism>